<dbReference type="InterPro" id="IPR010345">
    <property type="entry name" value="IL-17_fam"/>
</dbReference>
<evidence type="ECO:0000313" key="7">
    <source>
        <dbReference type="Proteomes" id="UP000507470"/>
    </source>
</evidence>
<name>A0A6J8BII4_MYTCO</name>
<dbReference type="Pfam" id="PF06083">
    <property type="entry name" value="IL17"/>
    <property type="match status" value="1"/>
</dbReference>
<dbReference type="EMBL" id="CACVKT020003176">
    <property type="protein sequence ID" value="CAC5382017.1"/>
    <property type="molecule type" value="Genomic_DNA"/>
</dbReference>
<organism evidence="6 7">
    <name type="scientific">Mytilus coruscus</name>
    <name type="common">Sea mussel</name>
    <dbReference type="NCBI Taxonomy" id="42192"/>
    <lineage>
        <taxon>Eukaryota</taxon>
        <taxon>Metazoa</taxon>
        <taxon>Spiralia</taxon>
        <taxon>Lophotrochozoa</taxon>
        <taxon>Mollusca</taxon>
        <taxon>Bivalvia</taxon>
        <taxon>Autobranchia</taxon>
        <taxon>Pteriomorphia</taxon>
        <taxon>Mytilida</taxon>
        <taxon>Mytiloidea</taxon>
        <taxon>Mytilidae</taxon>
        <taxon>Mytilinae</taxon>
        <taxon>Mytilus</taxon>
    </lineage>
</organism>
<comment type="similarity">
    <text evidence="2">Belongs to the IL-17 family.</text>
</comment>
<feature type="signal peptide" evidence="5">
    <location>
        <begin position="1"/>
        <end position="22"/>
    </location>
</feature>
<reference evidence="6 7" key="1">
    <citation type="submission" date="2020-06" db="EMBL/GenBank/DDBJ databases">
        <authorList>
            <person name="Li R."/>
            <person name="Bekaert M."/>
        </authorList>
    </citation>
    <scope>NUCLEOTIDE SEQUENCE [LARGE SCALE GENOMIC DNA]</scope>
    <source>
        <strain evidence="7">wild</strain>
    </source>
</reference>
<evidence type="ECO:0000256" key="3">
    <source>
        <dbReference type="ARBA" id="ARBA00022525"/>
    </source>
</evidence>
<evidence type="ECO:0000256" key="1">
    <source>
        <dbReference type="ARBA" id="ARBA00004613"/>
    </source>
</evidence>
<dbReference type="GO" id="GO:0005576">
    <property type="term" value="C:extracellular region"/>
    <property type="evidence" value="ECO:0007669"/>
    <property type="project" value="UniProtKB-SubCell"/>
</dbReference>
<keyword evidence="7" id="KW-1185">Reference proteome</keyword>
<comment type="subcellular location">
    <subcellularLocation>
        <location evidence="1">Secreted</location>
    </subcellularLocation>
</comment>
<sequence>MSRTKKILYFLCFLQIPFNVDSTEELSCGNRSLHSLKLESKAILPGRVLSYKNGQLPIIQKRYRTMTKQTLAMDCTIPGTYNHISQRTACPWRFVLNIDEHRIPREIYEAQCSTESCLGSTINGCRRQKCEEIKHFTWVKRRIGSNPTVFTNILEPISVGCTCACKRRIQSPVRSDRTIMCS</sequence>
<dbReference type="OrthoDB" id="6093351at2759"/>
<dbReference type="InterPro" id="IPR029034">
    <property type="entry name" value="Cystine-knot_cytokine"/>
</dbReference>
<evidence type="ECO:0000256" key="4">
    <source>
        <dbReference type="ARBA" id="ARBA00022729"/>
    </source>
</evidence>
<dbReference type="GO" id="GO:0005125">
    <property type="term" value="F:cytokine activity"/>
    <property type="evidence" value="ECO:0007669"/>
    <property type="project" value="InterPro"/>
</dbReference>
<accession>A0A6J8BII4</accession>
<evidence type="ECO:0000313" key="6">
    <source>
        <dbReference type="EMBL" id="CAC5382017.1"/>
    </source>
</evidence>
<proteinExistence type="inferred from homology"/>
<keyword evidence="4 5" id="KW-0732">Signal</keyword>
<evidence type="ECO:0000256" key="5">
    <source>
        <dbReference type="SAM" id="SignalP"/>
    </source>
</evidence>
<protein>
    <submittedName>
        <fullName evidence="6">Uncharacterized protein</fullName>
    </submittedName>
</protein>
<feature type="chain" id="PRO_5026847041" evidence="5">
    <location>
        <begin position="23"/>
        <end position="182"/>
    </location>
</feature>
<dbReference type="AlphaFoldDB" id="A0A6J8BII4"/>
<evidence type="ECO:0000256" key="2">
    <source>
        <dbReference type="ARBA" id="ARBA00007236"/>
    </source>
</evidence>
<dbReference type="Proteomes" id="UP000507470">
    <property type="component" value="Unassembled WGS sequence"/>
</dbReference>
<dbReference type="Gene3D" id="2.10.90.10">
    <property type="entry name" value="Cystine-knot cytokines"/>
    <property type="match status" value="1"/>
</dbReference>
<keyword evidence="3" id="KW-0964">Secreted</keyword>
<dbReference type="SUPFAM" id="SSF57501">
    <property type="entry name" value="Cystine-knot cytokines"/>
    <property type="match status" value="1"/>
</dbReference>
<gene>
    <name evidence="6" type="ORF">MCOR_17884</name>
</gene>